<organism evidence="1">
    <name type="scientific">gut metagenome</name>
    <dbReference type="NCBI Taxonomy" id="749906"/>
    <lineage>
        <taxon>unclassified sequences</taxon>
        <taxon>metagenomes</taxon>
        <taxon>organismal metagenomes</taxon>
    </lineage>
</organism>
<name>J9GN44_9ZZZZ</name>
<dbReference type="EMBL" id="AMCI01003009">
    <property type="protein sequence ID" value="EJX01295.1"/>
    <property type="molecule type" value="Genomic_DNA"/>
</dbReference>
<sequence>MGKQHYLTEKVSRQTMRLLTFVLILMGTISARAAAKLVDFGNLELNKSYTYTQFADHQGKFTAPRDGSLVVTTTCGDFIRACKDEAHKNEYEVNPEYNSNGHLYYELAVKKDEVIYFFREFVMTKGGFLLKMVDEKDGVRLENTKPEANSIFSMGGEPEVNFYFSGNVMIDGAEIAAGSTVKSVRALLNGANVTIQPKQALYDLHKEGALKKGDSFTVRLKNVRFANNEKVKYGTDGTCELTLISAGKATGMVKAEGLLAGKKLLSFYPAGDERGFIKATFDAPLQVPADSSTTQVVTLTYGSVEGEEGEFYVERIPYQVKGNVLTCDLTGKLRTAANMVKSGTIYSTIGIKISNVRDTEGNLAFSTNVGALGSFSYSLAFEEVKTNINTQFTPANGGSLKNQKNIELWIQGYDDIRFAGVEFTWGAEGKDTLITKDFTLTDDPSVKGAKIMTIPVPAAIKGQKNVKVTLHNLVTMDGLNHTAELTAKYDAFVVQKVTYQATAESVPVNLEDEKLKELKAGGYFVVKTNMNDSIGYAYYMIRDLNPQNPDEAIIYPQATLIRDSVTQNFQAEIYGLDYKLFKNHTYAFEVTAFRSEEDYNYHNTPIGKGEVTFEGTTEPYRMSDIQLKGITPEAGTTIEEAKNLKFTLTFDGMVKLDKETTFINTGMGSSLPFDKIEGTAPDAEGYTNEWNLYINQATLQGLGDILTLSVVATDYNGRRVKGNVGKNETTYFLFEYPLAFNAVEVTIEPANMSEVDSLYQFIVSCPIGINEAFNGTTVVLYDRINHKQVAKVKSVDLVIPDSLKDDFNYIPTSVVLTLDSIVKEPGSYILDIPEGFFALGTEFNGSSSKAMAVSYVVKENSGEVGELKFTTDPANGSTVESLSSILVTFPNEMEIAPSYMEGIKMTISKDGAEATELPDADLGEAFNSIIINLAAPVTGKGIYTINIPEGYLLDSSYSPMKGFSLVYGVGTTTGIANPTLLPTDALKSIYTLNGVRVNKQLHELPAGIYIVGGKKVIIK</sequence>
<proteinExistence type="predicted"/>
<reference evidence="1" key="1">
    <citation type="journal article" date="2012" name="PLoS ONE">
        <title>Gene sets for utilization of primary and secondary nutrition supplies in the distal gut of endangered iberian lynx.</title>
        <authorList>
            <person name="Alcaide M."/>
            <person name="Messina E."/>
            <person name="Richter M."/>
            <person name="Bargiela R."/>
            <person name="Peplies J."/>
            <person name="Huws S.A."/>
            <person name="Newbold C.J."/>
            <person name="Golyshin P.N."/>
            <person name="Simon M.A."/>
            <person name="Lopez G."/>
            <person name="Yakimov M.M."/>
            <person name="Ferrer M."/>
        </authorList>
    </citation>
    <scope>NUCLEOTIDE SEQUENCE</scope>
</reference>
<protein>
    <submittedName>
        <fullName evidence="1">Uncharacterized protein</fullName>
    </submittedName>
</protein>
<evidence type="ECO:0000313" key="1">
    <source>
        <dbReference type="EMBL" id="EJX01295.1"/>
    </source>
</evidence>
<dbReference type="AlphaFoldDB" id="J9GN44"/>
<comment type="caution">
    <text evidence="1">The sequence shown here is derived from an EMBL/GenBank/DDBJ whole genome shotgun (WGS) entry which is preliminary data.</text>
</comment>
<gene>
    <name evidence="1" type="ORF">EVA_10597</name>
</gene>
<accession>J9GN44</accession>